<dbReference type="InterPro" id="IPR001917">
    <property type="entry name" value="Aminotrans_II_pyridoxalP_BS"/>
</dbReference>
<dbReference type="GO" id="GO:0004400">
    <property type="term" value="F:histidinol-phosphate transaminase activity"/>
    <property type="evidence" value="ECO:0007669"/>
    <property type="project" value="UniProtKB-UniRule"/>
</dbReference>
<dbReference type="InterPro" id="IPR005861">
    <property type="entry name" value="HisP_aminotrans"/>
</dbReference>
<dbReference type="PANTHER" id="PTHR42885:SF2">
    <property type="entry name" value="HISTIDINOL-PHOSPHATE AMINOTRANSFERASE"/>
    <property type="match status" value="1"/>
</dbReference>
<keyword evidence="8 9" id="KW-0368">Histidine biosynthesis</keyword>
<comment type="subunit">
    <text evidence="3 9">Homodimer.</text>
</comment>
<evidence type="ECO:0000256" key="9">
    <source>
        <dbReference type="HAMAP-Rule" id="MF_01023"/>
    </source>
</evidence>
<dbReference type="CDD" id="cd00609">
    <property type="entry name" value="AAT_like"/>
    <property type="match status" value="1"/>
</dbReference>
<dbReference type="UniPathway" id="UPA00031">
    <property type="reaction ID" value="UER00012"/>
</dbReference>
<comment type="pathway">
    <text evidence="9">Amino-acid biosynthesis; L-histidine biosynthesis; L-histidine from 5-phospho-alpha-D-ribose 1-diphosphate: step 7/9.</text>
</comment>
<keyword evidence="5 9" id="KW-0028">Amino-acid biosynthesis</keyword>
<proteinExistence type="inferred from homology"/>
<evidence type="ECO:0000313" key="11">
    <source>
        <dbReference type="EMBL" id="ADQ15676.1"/>
    </source>
</evidence>
<dbReference type="InterPro" id="IPR004839">
    <property type="entry name" value="Aminotransferase_I/II_large"/>
</dbReference>
<dbReference type="NCBIfam" id="TIGR01141">
    <property type="entry name" value="hisC"/>
    <property type="match status" value="1"/>
</dbReference>
<dbReference type="EMBL" id="CP002304">
    <property type="protein sequence ID" value="ADQ15676.1"/>
    <property type="molecule type" value="Genomic_DNA"/>
</dbReference>
<dbReference type="HOGENOM" id="CLU_017584_3_1_9"/>
<evidence type="ECO:0000313" key="12">
    <source>
        <dbReference type="Proteomes" id="UP000007434"/>
    </source>
</evidence>
<accession>E4RKM9</accession>
<dbReference type="HAMAP" id="MF_01023">
    <property type="entry name" value="HisC_aminotrans_2"/>
    <property type="match status" value="1"/>
</dbReference>
<evidence type="ECO:0000256" key="2">
    <source>
        <dbReference type="ARBA" id="ARBA00007970"/>
    </source>
</evidence>
<dbReference type="eggNOG" id="COG0079">
    <property type="taxonomic scope" value="Bacteria"/>
</dbReference>
<sequence length="381" mass="43799">MQIQLESELKKVKKVSNNQKDKEKIIKEMLRDEVRSISPYYGEEDDFEVKINLAGNESPFDLPAKIKDKFINEFQKTDINRYPEIYSEKIHQELADYLSSELNKEVSTKEVIIGNGSDELLDILIRTFVEKGDIVLSQAPTFSMYRYFSELGGGIYEEIPLDKDFTIENIKAKIDRLQPKLIFFCSPNNPTGEILAKDLILSITEYFSGPVIVDEAYADFSKEDLMAQVENHANLAVTRTFSKAFGLAGIRLGYLYGNSVLVEELKKVLKPYNLNTLTDILGCIVLNNNDIIKERIEFIKKERERVFEHLKSYSDWDLFPSEANFIYLEGKKTHLFKKALNQAGIKIRSYNTKPAAIRITIGSEEENDAVLRVLEEFKQNN</sequence>
<dbReference type="Gene3D" id="3.90.1150.10">
    <property type="entry name" value="Aspartate Aminotransferase, domain 1"/>
    <property type="match status" value="1"/>
</dbReference>
<dbReference type="EC" id="2.6.1.9" evidence="9"/>
<evidence type="ECO:0000256" key="8">
    <source>
        <dbReference type="ARBA" id="ARBA00023102"/>
    </source>
</evidence>
<keyword evidence="6 9" id="KW-0808">Transferase</keyword>
<evidence type="ECO:0000256" key="3">
    <source>
        <dbReference type="ARBA" id="ARBA00011738"/>
    </source>
</evidence>
<keyword evidence="12" id="KW-1185">Reference proteome</keyword>
<dbReference type="InterPro" id="IPR015424">
    <property type="entry name" value="PyrdxlP-dep_Trfase"/>
</dbReference>
<keyword evidence="4 9" id="KW-0032">Aminotransferase</keyword>
<evidence type="ECO:0000256" key="1">
    <source>
        <dbReference type="ARBA" id="ARBA00001933"/>
    </source>
</evidence>
<comment type="cofactor">
    <cofactor evidence="1 9">
        <name>pyridoxal 5'-phosphate</name>
        <dbReference type="ChEBI" id="CHEBI:597326"/>
    </cofactor>
</comment>
<feature type="domain" description="Aminotransferase class I/classII large" evidence="10">
    <location>
        <begin position="50"/>
        <end position="373"/>
    </location>
</feature>
<evidence type="ECO:0000256" key="4">
    <source>
        <dbReference type="ARBA" id="ARBA00022576"/>
    </source>
</evidence>
<dbReference type="PROSITE" id="PS00599">
    <property type="entry name" value="AA_TRANSFER_CLASS_2"/>
    <property type="match status" value="1"/>
</dbReference>
<dbReference type="Gene3D" id="3.40.640.10">
    <property type="entry name" value="Type I PLP-dependent aspartate aminotransferase-like (Major domain)"/>
    <property type="match status" value="1"/>
</dbReference>
<dbReference type="PANTHER" id="PTHR42885">
    <property type="entry name" value="HISTIDINOL-PHOSPHATE AMINOTRANSFERASE-RELATED"/>
    <property type="match status" value="1"/>
</dbReference>
<organism evidence="11 12">
    <name type="scientific">Halanaerobium hydrogeniformans</name>
    <name type="common">Halanaerobium sp. (strain sapolanicus)</name>
    <dbReference type="NCBI Taxonomy" id="656519"/>
    <lineage>
        <taxon>Bacteria</taxon>
        <taxon>Bacillati</taxon>
        <taxon>Bacillota</taxon>
        <taxon>Clostridia</taxon>
        <taxon>Halanaerobiales</taxon>
        <taxon>Halanaerobiaceae</taxon>
        <taxon>Halanaerobium</taxon>
    </lineage>
</organism>
<dbReference type="SUPFAM" id="SSF53383">
    <property type="entry name" value="PLP-dependent transferases"/>
    <property type="match status" value="1"/>
</dbReference>
<comment type="similarity">
    <text evidence="2 9">Belongs to the class-II pyridoxal-phosphate-dependent aminotransferase family. Histidinol-phosphate aminotransferase subfamily.</text>
</comment>
<evidence type="ECO:0000256" key="6">
    <source>
        <dbReference type="ARBA" id="ARBA00022679"/>
    </source>
</evidence>
<dbReference type="KEGG" id="has:Halsa_2268"/>
<feature type="modified residue" description="N6-(pyridoxal phosphate)lysine" evidence="9">
    <location>
        <position position="243"/>
    </location>
</feature>
<dbReference type="Proteomes" id="UP000007434">
    <property type="component" value="Chromosome"/>
</dbReference>
<reference evidence="11 12" key="1">
    <citation type="submission" date="2010-11" db="EMBL/GenBank/DDBJ databases">
        <title>Complete sequence of Halanaerobium sp. sapolanicus.</title>
        <authorList>
            <consortium name="US DOE Joint Genome Institute"/>
            <person name="Lucas S."/>
            <person name="Copeland A."/>
            <person name="Lapidus A."/>
            <person name="Cheng J.-F."/>
            <person name="Bruce D."/>
            <person name="Goodwin L."/>
            <person name="Pitluck S."/>
            <person name="Davenport K."/>
            <person name="Detter J.C."/>
            <person name="Han C."/>
            <person name="Tapia R."/>
            <person name="Land M."/>
            <person name="Hauser L."/>
            <person name="Jeffries C."/>
            <person name="Kyrpides N."/>
            <person name="Ivanova N."/>
            <person name="Mikhailova N."/>
            <person name="Begemann M.B."/>
            <person name="Mormile M.R."/>
            <person name="Wall J.D."/>
            <person name="Elias D.A."/>
            <person name="Woyke T."/>
        </authorList>
    </citation>
    <scope>NUCLEOTIDE SEQUENCE [LARGE SCALE GENOMIC DNA]</scope>
    <source>
        <strain evidence="12">sapolanicus</strain>
    </source>
</reference>
<reference evidence="11 12" key="2">
    <citation type="journal article" date="2011" name="J. Bacteriol.">
        <title>Complete Genome Sequence of the Haloalkaliphilic, Hydrogen Producing Halanaerobium hydrogenoformans.</title>
        <authorList>
            <person name="Brown S.D."/>
            <person name="Begemann M.B."/>
            <person name="Mormile M.R."/>
            <person name="Wall J.D."/>
            <person name="Han C.S."/>
            <person name="Goodwin L.A."/>
            <person name="Pitluck S."/>
            <person name="Land M.L."/>
            <person name="Hauser L.J."/>
            <person name="Elias D.A."/>
        </authorList>
    </citation>
    <scope>NUCLEOTIDE SEQUENCE [LARGE SCALE GENOMIC DNA]</scope>
    <source>
        <strain evidence="12">sapolanicus</strain>
    </source>
</reference>
<protein>
    <recommendedName>
        <fullName evidence="9">Histidinol-phosphate aminotransferase</fullName>
        <ecNumber evidence="9">2.6.1.9</ecNumber>
    </recommendedName>
    <alternativeName>
        <fullName evidence="9">Imidazole acetol-phosphate transaminase</fullName>
    </alternativeName>
</protein>
<dbReference type="Pfam" id="PF00155">
    <property type="entry name" value="Aminotran_1_2"/>
    <property type="match status" value="1"/>
</dbReference>
<dbReference type="InterPro" id="IPR015421">
    <property type="entry name" value="PyrdxlP-dep_Trfase_major"/>
</dbReference>
<evidence type="ECO:0000256" key="7">
    <source>
        <dbReference type="ARBA" id="ARBA00022898"/>
    </source>
</evidence>
<dbReference type="AlphaFoldDB" id="E4RKM9"/>
<evidence type="ECO:0000259" key="10">
    <source>
        <dbReference type="Pfam" id="PF00155"/>
    </source>
</evidence>
<keyword evidence="7 9" id="KW-0663">Pyridoxal phosphate</keyword>
<dbReference type="GO" id="GO:0030170">
    <property type="term" value="F:pyridoxal phosphate binding"/>
    <property type="evidence" value="ECO:0007669"/>
    <property type="project" value="InterPro"/>
</dbReference>
<gene>
    <name evidence="9" type="primary">hisC</name>
    <name evidence="11" type="ordered locus">Halsa_2268</name>
</gene>
<name>E4RKM9_HALHG</name>
<comment type="catalytic activity">
    <reaction evidence="9">
        <text>L-histidinol phosphate + 2-oxoglutarate = 3-(imidazol-4-yl)-2-oxopropyl phosphate + L-glutamate</text>
        <dbReference type="Rhea" id="RHEA:23744"/>
        <dbReference type="ChEBI" id="CHEBI:16810"/>
        <dbReference type="ChEBI" id="CHEBI:29985"/>
        <dbReference type="ChEBI" id="CHEBI:57766"/>
        <dbReference type="ChEBI" id="CHEBI:57980"/>
        <dbReference type="EC" id="2.6.1.9"/>
    </reaction>
</comment>
<dbReference type="InterPro" id="IPR015422">
    <property type="entry name" value="PyrdxlP-dep_Trfase_small"/>
</dbReference>
<evidence type="ECO:0000256" key="5">
    <source>
        <dbReference type="ARBA" id="ARBA00022605"/>
    </source>
</evidence>
<dbReference type="STRING" id="656519.Halsa_2268"/>
<dbReference type="GO" id="GO:0000105">
    <property type="term" value="P:L-histidine biosynthetic process"/>
    <property type="evidence" value="ECO:0007669"/>
    <property type="project" value="UniProtKB-UniRule"/>
</dbReference>
<dbReference type="OrthoDB" id="9813612at2"/>